<sequence length="264" mass="28766">MNRPDLFTSMCAFFGSVPVILIILGLLVLISLQLSNPELFVESITDPSVISSLTLTVSAAACATMILSLFGTPLAYILSRKRFLGKAVIEGLIDLPLIIPHTVAGIIVYLLFMHQGIIGQVSILAGIRFQETFSGIVIAMLFVSIPYYVNTVREGFSQIPIRLEYVARSLGATPGKVFFHITLPLTTRHLITGGLMAWGRGVSEFAAVVMIAYNPMIISTLIYQRFNTGGLYAATAVASVMVLLSLLLFICIRIIGIRVLREAR</sequence>
<dbReference type="PANTHER" id="PTHR30183">
    <property type="entry name" value="MOLYBDENUM TRANSPORT SYSTEM PERMEASE PROTEIN MODB"/>
    <property type="match status" value="1"/>
</dbReference>
<dbReference type="GeneID" id="65098427"/>
<dbReference type="InterPro" id="IPR035906">
    <property type="entry name" value="MetI-like_sf"/>
</dbReference>
<evidence type="ECO:0000256" key="4">
    <source>
        <dbReference type="ARBA" id="ARBA00022475"/>
    </source>
</evidence>
<dbReference type="SUPFAM" id="SSF161098">
    <property type="entry name" value="MetI-like"/>
    <property type="match status" value="1"/>
</dbReference>
<evidence type="ECO:0000256" key="9">
    <source>
        <dbReference type="RuleBase" id="RU363032"/>
    </source>
</evidence>
<evidence type="ECO:0000313" key="12">
    <source>
        <dbReference type="Proteomes" id="UP000680656"/>
    </source>
</evidence>
<evidence type="ECO:0000313" key="11">
    <source>
        <dbReference type="EMBL" id="QVV88526.1"/>
    </source>
</evidence>
<gene>
    <name evidence="11" type="ORF">KHC33_14545</name>
</gene>
<comment type="subcellular location">
    <subcellularLocation>
        <location evidence="1 9">Cell membrane</location>
        <topology evidence="1 9">Multi-pass membrane protein</topology>
    </subcellularLocation>
</comment>
<keyword evidence="5" id="KW-0500">Molybdenum</keyword>
<evidence type="ECO:0000256" key="1">
    <source>
        <dbReference type="ARBA" id="ARBA00004651"/>
    </source>
</evidence>
<evidence type="ECO:0000256" key="8">
    <source>
        <dbReference type="ARBA" id="ARBA00023136"/>
    </source>
</evidence>
<feature type="domain" description="ABC transmembrane type-1" evidence="10">
    <location>
        <begin position="53"/>
        <end position="252"/>
    </location>
</feature>
<dbReference type="KEGG" id="mrtj:KHC33_14545"/>
<evidence type="ECO:0000256" key="5">
    <source>
        <dbReference type="ARBA" id="ARBA00022505"/>
    </source>
</evidence>
<reference evidence="11 12" key="1">
    <citation type="submission" date="2021-05" db="EMBL/GenBank/DDBJ databases">
        <title>A novel Methanospirillum isolate from a pyrite-forming mixed culture.</title>
        <authorList>
            <person name="Bunk B."/>
            <person name="Sproer C."/>
            <person name="Spring S."/>
            <person name="Pester M."/>
        </authorList>
    </citation>
    <scope>NUCLEOTIDE SEQUENCE [LARGE SCALE GENOMIC DNA]</scope>
    <source>
        <strain evidence="11 12">J.3.6.1-F.2.7.3</strain>
    </source>
</reference>
<keyword evidence="12" id="KW-1185">Reference proteome</keyword>
<feature type="transmembrane region" description="Helical" evidence="9">
    <location>
        <begin position="230"/>
        <end position="255"/>
    </location>
</feature>
<evidence type="ECO:0000256" key="2">
    <source>
        <dbReference type="ARBA" id="ARBA00009306"/>
    </source>
</evidence>
<dbReference type="PANTHER" id="PTHR30183:SF3">
    <property type="entry name" value="MOLYBDENUM TRANSPORT SYSTEM PERMEASE PROTEIN MODB"/>
    <property type="match status" value="1"/>
</dbReference>
<evidence type="ECO:0000256" key="7">
    <source>
        <dbReference type="ARBA" id="ARBA00022989"/>
    </source>
</evidence>
<keyword evidence="7 9" id="KW-1133">Transmembrane helix</keyword>
<keyword evidence="3 9" id="KW-0813">Transport</keyword>
<keyword evidence="8 9" id="KW-0472">Membrane</keyword>
<evidence type="ECO:0000256" key="3">
    <source>
        <dbReference type="ARBA" id="ARBA00022448"/>
    </source>
</evidence>
<evidence type="ECO:0000256" key="6">
    <source>
        <dbReference type="ARBA" id="ARBA00022692"/>
    </source>
</evidence>
<keyword evidence="6 9" id="KW-0812">Transmembrane</keyword>
<protein>
    <submittedName>
        <fullName evidence="11">ABC transporter permease</fullName>
    </submittedName>
</protein>
<comment type="similarity">
    <text evidence="2 9">Belongs to the binding-protein-dependent transport system permease family.</text>
</comment>
<dbReference type="Pfam" id="PF00528">
    <property type="entry name" value="BPD_transp_1"/>
    <property type="match status" value="1"/>
</dbReference>
<dbReference type="CDD" id="cd06261">
    <property type="entry name" value="TM_PBP2"/>
    <property type="match status" value="1"/>
</dbReference>
<proteinExistence type="inferred from homology"/>
<dbReference type="EMBL" id="CP075546">
    <property type="protein sequence ID" value="QVV88526.1"/>
    <property type="molecule type" value="Genomic_DNA"/>
</dbReference>
<evidence type="ECO:0000259" key="10">
    <source>
        <dbReference type="PROSITE" id="PS50928"/>
    </source>
</evidence>
<dbReference type="RefSeq" id="WP_214419335.1">
    <property type="nucleotide sequence ID" value="NZ_CP075546.1"/>
</dbReference>
<feature type="transmembrane region" description="Helical" evidence="9">
    <location>
        <begin position="12"/>
        <end position="35"/>
    </location>
</feature>
<keyword evidence="4" id="KW-1003">Cell membrane</keyword>
<name>A0A8E7AZX9_9EURY</name>
<dbReference type="GO" id="GO:0005886">
    <property type="term" value="C:plasma membrane"/>
    <property type="evidence" value="ECO:0007669"/>
    <property type="project" value="UniProtKB-SubCell"/>
</dbReference>
<accession>A0A8E7AZX9</accession>
<dbReference type="PROSITE" id="PS50928">
    <property type="entry name" value="ABC_TM1"/>
    <property type="match status" value="1"/>
</dbReference>
<feature type="transmembrane region" description="Helical" evidence="9">
    <location>
        <begin position="205"/>
        <end position="224"/>
    </location>
</feature>
<feature type="transmembrane region" description="Helical" evidence="9">
    <location>
        <begin position="91"/>
        <end position="112"/>
    </location>
</feature>
<feature type="transmembrane region" description="Helical" evidence="9">
    <location>
        <begin position="132"/>
        <end position="149"/>
    </location>
</feature>
<dbReference type="GO" id="GO:0055085">
    <property type="term" value="P:transmembrane transport"/>
    <property type="evidence" value="ECO:0007669"/>
    <property type="project" value="InterPro"/>
</dbReference>
<dbReference type="AlphaFoldDB" id="A0A8E7AZX9"/>
<dbReference type="Proteomes" id="UP000680656">
    <property type="component" value="Chromosome"/>
</dbReference>
<organism evidence="11 12">
    <name type="scientific">Methanospirillum purgamenti</name>
    <dbReference type="NCBI Taxonomy" id="2834276"/>
    <lineage>
        <taxon>Archaea</taxon>
        <taxon>Methanobacteriati</taxon>
        <taxon>Methanobacteriota</taxon>
        <taxon>Stenosarchaea group</taxon>
        <taxon>Methanomicrobia</taxon>
        <taxon>Methanomicrobiales</taxon>
        <taxon>Methanospirillaceae</taxon>
        <taxon>Methanospirillum</taxon>
    </lineage>
</organism>
<feature type="transmembrane region" description="Helical" evidence="9">
    <location>
        <begin position="55"/>
        <end position="79"/>
    </location>
</feature>
<dbReference type="Gene3D" id="1.10.3720.10">
    <property type="entry name" value="MetI-like"/>
    <property type="match status" value="1"/>
</dbReference>
<dbReference type="InterPro" id="IPR000515">
    <property type="entry name" value="MetI-like"/>
</dbReference>